<evidence type="ECO:0000313" key="3">
    <source>
        <dbReference type="EMBL" id="GAU37203.1"/>
    </source>
</evidence>
<dbReference type="EMBL" id="DF973661">
    <property type="protein sequence ID" value="GAU37203.1"/>
    <property type="molecule type" value="Genomic_DNA"/>
</dbReference>
<sequence length="680" mass="77499">MSEENTSINNSTDTTDLSRVNFDYDKMSSSSKYEYNNKKAPVFSGDATKFEWWQDSIYHYINAKAIYDSLCATYDGNKQVQNAKARLLVQQYELFAMKPDEDIETMFSRPKVTTIEEAKDLDNISLESLISNLKSHELVLNVDVEKKKVRSVALPSTKKSSRALKAKTMECEEESSINDQEEEDKDDDEFAYFTKNFQKWAKRSFNRNYKGNSSRNMNNKEDKTCFKCKKNGNFMTDCSEGSRDVNKRTNDKNDSFRRNFQKSLMATFENLSLSSDEEEEANLAFMAGAGSDDNSCDDSEPDQDSDNSDDDFDETIVLGKQVEGDNNVAFKLVEFNQQECRLELAKMIIIDELPFKHVEGVGFKGFMSRAQPRLKIPSRVTIARDCMQLYKEEKVILRSLLSLNHQMVSLTTDTWTSIQNMNYMCVTGHFIDENWELQKKILGFGLIANHRGDTIGKTLEKCLKDWGITKVCTVTVDNASSNNVALSYLIRNMSAWNGNTLLKGECMHLSDVTSSSNNTIQSDVVTMGVGGNVDMDVLHRRRVKRRQSEQKSSELVRYKEDEVEDDYEGFELLKWWKSKTTKYFVLSLMARDILAIPISTVSSESAFSTGGRVLDAYRSSLKAETVEALICTQSWIKPVTRFVLDENKAFDVVEIETEMSDFIGLEDEEPAAESLDDQSN</sequence>
<evidence type="ECO:0000256" key="1">
    <source>
        <dbReference type="SAM" id="MobiDB-lite"/>
    </source>
</evidence>
<protein>
    <recommendedName>
        <fullName evidence="2">HAT C-terminal dimerisation domain-containing protein</fullName>
    </recommendedName>
</protein>
<evidence type="ECO:0000259" key="2">
    <source>
        <dbReference type="Pfam" id="PF05699"/>
    </source>
</evidence>
<dbReference type="SUPFAM" id="SSF53098">
    <property type="entry name" value="Ribonuclease H-like"/>
    <property type="match status" value="1"/>
</dbReference>
<dbReference type="Proteomes" id="UP000242715">
    <property type="component" value="Unassembled WGS sequence"/>
</dbReference>
<feature type="region of interest" description="Disordered" evidence="1">
    <location>
        <begin position="289"/>
        <end position="312"/>
    </location>
</feature>
<dbReference type="InterPro" id="IPR052035">
    <property type="entry name" value="ZnF_BED_domain_contain"/>
</dbReference>
<gene>
    <name evidence="3" type="ORF">TSUD_144360</name>
</gene>
<evidence type="ECO:0000313" key="4">
    <source>
        <dbReference type="Proteomes" id="UP000242715"/>
    </source>
</evidence>
<dbReference type="AlphaFoldDB" id="A0A2Z6N5E1"/>
<proteinExistence type="predicted"/>
<dbReference type="GO" id="GO:0046983">
    <property type="term" value="F:protein dimerization activity"/>
    <property type="evidence" value="ECO:0007669"/>
    <property type="project" value="InterPro"/>
</dbReference>
<dbReference type="OrthoDB" id="1718237at2759"/>
<feature type="compositionally biased region" description="Acidic residues" evidence="1">
    <location>
        <begin position="171"/>
        <end position="186"/>
    </location>
</feature>
<reference evidence="4" key="1">
    <citation type="journal article" date="2017" name="Front. Plant Sci.">
        <title>Climate Clever Clovers: New Paradigm to Reduce the Environmental Footprint of Ruminants by Breeding Low Methanogenic Forages Utilizing Haplotype Variation.</title>
        <authorList>
            <person name="Kaur P."/>
            <person name="Appels R."/>
            <person name="Bayer P.E."/>
            <person name="Keeble-Gagnere G."/>
            <person name="Wang J."/>
            <person name="Hirakawa H."/>
            <person name="Shirasawa K."/>
            <person name="Vercoe P."/>
            <person name="Stefanova K."/>
            <person name="Durmic Z."/>
            <person name="Nichols P."/>
            <person name="Revell C."/>
            <person name="Isobe S.N."/>
            <person name="Edwards D."/>
            <person name="Erskine W."/>
        </authorList>
    </citation>
    <scope>NUCLEOTIDE SEQUENCE [LARGE SCALE GENOMIC DNA]</scope>
    <source>
        <strain evidence="4">cv. Daliak</strain>
    </source>
</reference>
<dbReference type="InterPro" id="IPR012337">
    <property type="entry name" value="RNaseH-like_sf"/>
</dbReference>
<dbReference type="PANTHER" id="PTHR46481">
    <property type="entry name" value="ZINC FINGER BED DOMAIN-CONTAINING PROTEIN 4"/>
    <property type="match status" value="1"/>
</dbReference>
<dbReference type="PANTHER" id="PTHR46481:SF2">
    <property type="entry name" value="BED-TYPE DOMAIN-CONTAINING PROTEIN"/>
    <property type="match status" value="1"/>
</dbReference>
<name>A0A2Z6N5E1_TRISU</name>
<organism evidence="3 4">
    <name type="scientific">Trifolium subterraneum</name>
    <name type="common">Subterranean clover</name>
    <dbReference type="NCBI Taxonomy" id="3900"/>
    <lineage>
        <taxon>Eukaryota</taxon>
        <taxon>Viridiplantae</taxon>
        <taxon>Streptophyta</taxon>
        <taxon>Embryophyta</taxon>
        <taxon>Tracheophyta</taxon>
        <taxon>Spermatophyta</taxon>
        <taxon>Magnoliopsida</taxon>
        <taxon>eudicotyledons</taxon>
        <taxon>Gunneridae</taxon>
        <taxon>Pentapetalae</taxon>
        <taxon>rosids</taxon>
        <taxon>fabids</taxon>
        <taxon>Fabales</taxon>
        <taxon>Fabaceae</taxon>
        <taxon>Papilionoideae</taxon>
        <taxon>50 kb inversion clade</taxon>
        <taxon>NPAAA clade</taxon>
        <taxon>Hologalegina</taxon>
        <taxon>IRL clade</taxon>
        <taxon>Trifolieae</taxon>
        <taxon>Trifolium</taxon>
    </lineage>
</organism>
<dbReference type="Pfam" id="PF05699">
    <property type="entry name" value="Dimer_Tnp_hAT"/>
    <property type="match status" value="1"/>
</dbReference>
<dbReference type="SUPFAM" id="SSF140996">
    <property type="entry name" value="Hermes dimerisation domain"/>
    <property type="match status" value="1"/>
</dbReference>
<dbReference type="InterPro" id="IPR008906">
    <property type="entry name" value="HATC_C_dom"/>
</dbReference>
<keyword evidence="4" id="KW-1185">Reference proteome</keyword>
<feature type="compositionally biased region" description="Acidic residues" evidence="1">
    <location>
        <begin position="294"/>
        <end position="312"/>
    </location>
</feature>
<feature type="domain" description="HAT C-terminal dimerisation" evidence="2">
    <location>
        <begin position="554"/>
        <end position="636"/>
    </location>
</feature>
<feature type="region of interest" description="Disordered" evidence="1">
    <location>
        <begin position="165"/>
        <end position="186"/>
    </location>
</feature>
<accession>A0A2Z6N5E1</accession>